<evidence type="ECO:0000256" key="2">
    <source>
        <dbReference type="RuleBase" id="RU361185"/>
    </source>
</evidence>
<name>A0A1J4KW13_9EUKA</name>
<sequence length="868" mass="99448">MSSKFYKFAPVANRDAVIRCGHYRITVLTSKCIRIEYNEKHHFKDVPTVAFTVRDLPIPHHSTITSGPSITIDTDFLRLHIVNVNQRASKENLSVVSEKLYINWHYGDSEANNLKGTCRTLDMIKGDCPISNGLISTDGYAIVDDSNTPIVNEDGTFTKNDGQFDIYFFGYGHEYNECIKDFLKMSAQPPMLPKYAYGIWWSRYWAYTADEMLAIADDFLAHGVPLKVFVVDMDWHIVKNTGNESTGWTGYTFNNDLIPDPPELIRQLKKRGLKVTFNLHPADGIWPHEKAYPEFAAAMGVEPPNPVKFDCEDPKFMKYYFELLHHPLEEMGVDFWWIDWQQGTGHNVDPLIVLNHTHFMDSGRNDNCRPFILSRWCGLGGQRYPIGFSGDTEIEWESLQFQPYFTATSANVGFGFWSHDIGGHMGGHEDGELYVRWLQYGALSPILRMHSTSNPFLQRLPWQYDRETEYQAIRALKFHAELTPFFYSLGYQNHVNGLQPVRPLYYIAPEEESAYNCPSEFLLGDDVVVAPFVNPRDNLTNSAKTAVWLPDAPAWYDFQTGRQYNPGWHMIHGDLSSIPIFVRAGGIVTCDVKDKLVVHVFPLGNSTFELYEDDGISAVKPGFGHVTKISTAYEKDAITISFVSNGDLSHISENREILLKLRNVKRSAQITSSGLEVVSKKYRGEDCEITVKLSSYPCSIEVRKLNGISVDRIGFTDQMLFNFLKRCNINTWAKQTVYQRLTDSSLSRSQKIEILTNTNILEEEIRLELLSEYADFGFYHFIKETGKNVLVVWNTKHSKDFTYSLKKFPLAEDPKKPQKGTVPKALILDVEKNRTKLSLPWPQLEKTETRLELRINDTITRIFDFDKL</sequence>
<dbReference type="EMBL" id="MLAK01000221">
    <property type="protein sequence ID" value="OHT15427.1"/>
    <property type="molecule type" value="Genomic_DNA"/>
</dbReference>
<dbReference type="InterPro" id="IPR048395">
    <property type="entry name" value="Glyco_hydro_31_C"/>
</dbReference>
<dbReference type="AlphaFoldDB" id="A0A1J4KW13"/>
<protein>
    <submittedName>
        <fullName evidence="5">Glycosyl hydrolase</fullName>
    </submittedName>
</protein>
<dbReference type="SUPFAM" id="SSF51445">
    <property type="entry name" value="(Trans)glycosidases"/>
    <property type="match status" value="1"/>
</dbReference>
<evidence type="ECO:0000313" key="5">
    <source>
        <dbReference type="EMBL" id="OHT15427.1"/>
    </source>
</evidence>
<feature type="domain" description="Glycosyl hydrolase family 31 C-terminal" evidence="4">
    <location>
        <begin position="498"/>
        <end position="588"/>
    </location>
</feature>
<keyword evidence="2" id="KW-0326">Glycosidase</keyword>
<dbReference type="GO" id="GO:0005975">
    <property type="term" value="P:carbohydrate metabolic process"/>
    <property type="evidence" value="ECO:0007669"/>
    <property type="project" value="InterPro"/>
</dbReference>
<evidence type="ECO:0000256" key="1">
    <source>
        <dbReference type="ARBA" id="ARBA00007806"/>
    </source>
</evidence>
<dbReference type="GeneID" id="94849044"/>
<organism evidence="5 6">
    <name type="scientific">Tritrichomonas foetus</name>
    <dbReference type="NCBI Taxonomy" id="1144522"/>
    <lineage>
        <taxon>Eukaryota</taxon>
        <taxon>Metamonada</taxon>
        <taxon>Parabasalia</taxon>
        <taxon>Tritrichomonadida</taxon>
        <taxon>Tritrichomonadidae</taxon>
        <taxon>Tritrichomonas</taxon>
    </lineage>
</organism>
<dbReference type="InterPro" id="IPR017853">
    <property type="entry name" value="GH"/>
</dbReference>
<dbReference type="RefSeq" id="XP_068368563.1">
    <property type="nucleotide sequence ID" value="XM_068514340.1"/>
</dbReference>
<dbReference type="Pfam" id="PF01055">
    <property type="entry name" value="Glyco_hydro_31_2nd"/>
    <property type="match status" value="1"/>
</dbReference>
<dbReference type="Gene3D" id="2.60.40.1180">
    <property type="entry name" value="Golgi alpha-mannosidase II"/>
    <property type="match status" value="2"/>
</dbReference>
<dbReference type="InterPro" id="IPR013780">
    <property type="entry name" value="Glyco_hydro_b"/>
</dbReference>
<dbReference type="OrthoDB" id="1334205at2759"/>
<dbReference type="Gene3D" id="3.20.20.80">
    <property type="entry name" value="Glycosidases"/>
    <property type="match status" value="1"/>
</dbReference>
<dbReference type="Pfam" id="PF21365">
    <property type="entry name" value="Glyco_hydro_31_3rd"/>
    <property type="match status" value="1"/>
</dbReference>
<comment type="caution">
    <text evidence="5">The sequence shown here is derived from an EMBL/GenBank/DDBJ whole genome shotgun (WGS) entry which is preliminary data.</text>
</comment>
<dbReference type="GO" id="GO:0090599">
    <property type="term" value="F:alpha-glucosidase activity"/>
    <property type="evidence" value="ECO:0007669"/>
    <property type="project" value="TreeGrafter"/>
</dbReference>
<dbReference type="GO" id="GO:0006491">
    <property type="term" value="P:N-glycan processing"/>
    <property type="evidence" value="ECO:0007669"/>
    <property type="project" value="TreeGrafter"/>
</dbReference>
<comment type="similarity">
    <text evidence="1 2">Belongs to the glycosyl hydrolase 31 family.</text>
</comment>
<feature type="domain" description="Glycoside hydrolase family 31 TIM barrel" evidence="3">
    <location>
        <begin position="189"/>
        <end position="489"/>
    </location>
</feature>
<evidence type="ECO:0000259" key="4">
    <source>
        <dbReference type="Pfam" id="PF21365"/>
    </source>
</evidence>
<dbReference type="PANTHER" id="PTHR22762">
    <property type="entry name" value="ALPHA-GLUCOSIDASE"/>
    <property type="match status" value="1"/>
</dbReference>
<dbReference type="VEuPathDB" id="TrichDB:TRFO_42496"/>
<accession>A0A1J4KW13</accession>
<dbReference type="Proteomes" id="UP000179807">
    <property type="component" value="Unassembled WGS sequence"/>
</dbReference>
<keyword evidence="6" id="KW-1185">Reference proteome</keyword>
<reference evidence="5" key="1">
    <citation type="submission" date="2016-10" db="EMBL/GenBank/DDBJ databases">
        <authorList>
            <person name="Benchimol M."/>
            <person name="Almeida L.G."/>
            <person name="Vasconcelos A.T."/>
            <person name="Perreira-Neves A."/>
            <person name="Rosa I.A."/>
            <person name="Tasca T."/>
            <person name="Bogo M.R."/>
            <person name="de Souza W."/>
        </authorList>
    </citation>
    <scope>NUCLEOTIDE SEQUENCE [LARGE SCALE GENOMIC DNA]</scope>
    <source>
        <strain evidence="5">K</strain>
    </source>
</reference>
<proteinExistence type="inferred from homology"/>
<evidence type="ECO:0000313" key="6">
    <source>
        <dbReference type="Proteomes" id="UP000179807"/>
    </source>
</evidence>
<dbReference type="InterPro" id="IPR000322">
    <property type="entry name" value="Glyco_hydro_31_TIM"/>
</dbReference>
<dbReference type="PANTHER" id="PTHR22762:SF89">
    <property type="entry name" value="ALPHA-XYLOSIDASE"/>
    <property type="match status" value="1"/>
</dbReference>
<keyword evidence="2 5" id="KW-0378">Hydrolase</keyword>
<gene>
    <name evidence="5" type="ORF">TRFO_42496</name>
</gene>
<dbReference type="CDD" id="cd06595">
    <property type="entry name" value="GH31_u1"/>
    <property type="match status" value="1"/>
</dbReference>
<evidence type="ECO:0000259" key="3">
    <source>
        <dbReference type="Pfam" id="PF01055"/>
    </source>
</evidence>
<dbReference type="SUPFAM" id="SSF51011">
    <property type="entry name" value="Glycosyl hydrolase domain"/>
    <property type="match status" value="1"/>
</dbReference>